<keyword evidence="6 9" id="KW-1133">Transmembrane helix</keyword>
<dbReference type="EMBL" id="BMDY01000020">
    <property type="protein sequence ID" value="GGB14756.1"/>
    <property type="molecule type" value="Genomic_DNA"/>
</dbReference>
<reference evidence="12" key="1">
    <citation type="journal article" date="2019" name="Int. J. Syst. Evol. Microbiol.">
        <title>The Global Catalogue of Microorganisms (GCM) 10K type strain sequencing project: providing services to taxonomists for standard genome sequencing and annotation.</title>
        <authorList>
            <consortium name="The Broad Institute Genomics Platform"/>
            <consortium name="The Broad Institute Genome Sequencing Center for Infectious Disease"/>
            <person name="Wu L."/>
            <person name="Ma J."/>
        </authorList>
    </citation>
    <scope>NUCLEOTIDE SEQUENCE [LARGE SCALE GENOMIC DNA]</scope>
    <source>
        <strain evidence="12">CGMCC 1.10131</strain>
    </source>
</reference>
<comment type="subunit">
    <text evidence="9">The complex comprises the extracytoplasmic solute receptor protein and the two transmembrane proteins.</text>
</comment>
<feature type="domain" description="Tripartite ATP-independent periplasmic transporters DctQ component" evidence="10">
    <location>
        <begin position="36"/>
        <end position="162"/>
    </location>
</feature>
<keyword evidence="7 9" id="KW-0472">Membrane</keyword>
<gene>
    <name evidence="11" type="ORF">GCM10007414_30230</name>
</gene>
<proteinExistence type="inferred from homology"/>
<evidence type="ECO:0000256" key="9">
    <source>
        <dbReference type="RuleBase" id="RU369079"/>
    </source>
</evidence>
<keyword evidence="4 9" id="KW-0997">Cell inner membrane</keyword>
<organism evidence="11 12">
    <name type="scientific">Agarivorans gilvus</name>
    <dbReference type="NCBI Taxonomy" id="680279"/>
    <lineage>
        <taxon>Bacteria</taxon>
        <taxon>Pseudomonadati</taxon>
        <taxon>Pseudomonadota</taxon>
        <taxon>Gammaproteobacteria</taxon>
        <taxon>Alteromonadales</taxon>
        <taxon>Alteromonadaceae</taxon>
        <taxon>Agarivorans</taxon>
    </lineage>
</organism>
<dbReference type="RefSeq" id="WP_188407515.1">
    <property type="nucleotide sequence ID" value="NZ_BMDY01000020.1"/>
</dbReference>
<feature type="transmembrane region" description="Helical" evidence="9">
    <location>
        <begin position="140"/>
        <end position="160"/>
    </location>
</feature>
<feature type="transmembrane region" description="Helical" evidence="9">
    <location>
        <begin position="26"/>
        <end position="50"/>
    </location>
</feature>
<dbReference type="PANTHER" id="PTHR35011:SF2">
    <property type="entry name" value="2,3-DIKETO-L-GULONATE TRAP TRANSPORTER SMALL PERMEASE PROTEIN YIAM"/>
    <property type="match status" value="1"/>
</dbReference>
<dbReference type="InterPro" id="IPR007387">
    <property type="entry name" value="TRAP_DctQ"/>
</dbReference>
<evidence type="ECO:0000256" key="7">
    <source>
        <dbReference type="ARBA" id="ARBA00023136"/>
    </source>
</evidence>
<sequence length="173" mass="19317">MTKYAEPTSALTRFSQLLTWLDKASFAAIVAAMALMALLVSVQVILRYLFSASIDSAAEISRLLFVWAIFLALPQGIARGIHVGIDALTSRMPKSVYHWIWRFTTALSLVLMLILAWLALDAIADKWQQMMPTINITASVYYFPVLICGLHGTLHLLLLLCQDRPPAVQEIIE</sequence>
<keyword evidence="5 9" id="KW-0812">Transmembrane</keyword>
<evidence type="ECO:0000256" key="8">
    <source>
        <dbReference type="ARBA" id="ARBA00038436"/>
    </source>
</evidence>
<evidence type="ECO:0000313" key="12">
    <source>
        <dbReference type="Proteomes" id="UP000651977"/>
    </source>
</evidence>
<evidence type="ECO:0000259" key="10">
    <source>
        <dbReference type="Pfam" id="PF04290"/>
    </source>
</evidence>
<protein>
    <recommendedName>
        <fullName evidence="9">TRAP transporter small permease protein</fullName>
    </recommendedName>
</protein>
<evidence type="ECO:0000256" key="1">
    <source>
        <dbReference type="ARBA" id="ARBA00004429"/>
    </source>
</evidence>
<keyword evidence="2 9" id="KW-0813">Transport</keyword>
<evidence type="ECO:0000256" key="6">
    <source>
        <dbReference type="ARBA" id="ARBA00022989"/>
    </source>
</evidence>
<comment type="similarity">
    <text evidence="8 9">Belongs to the TRAP transporter small permease family.</text>
</comment>
<dbReference type="Proteomes" id="UP000651977">
    <property type="component" value="Unassembled WGS sequence"/>
</dbReference>
<comment type="caution">
    <text evidence="11">The sequence shown here is derived from an EMBL/GenBank/DDBJ whole genome shotgun (WGS) entry which is preliminary data.</text>
</comment>
<keyword evidence="12" id="KW-1185">Reference proteome</keyword>
<evidence type="ECO:0000256" key="5">
    <source>
        <dbReference type="ARBA" id="ARBA00022692"/>
    </source>
</evidence>
<keyword evidence="3" id="KW-1003">Cell membrane</keyword>
<evidence type="ECO:0000256" key="3">
    <source>
        <dbReference type="ARBA" id="ARBA00022475"/>
    </source>
</evidence>
<dbReference type="Pfam" id="PF04290">
    <property type="entry name" value="DctQ"/>
    <property type="match status" value="1"/>
</dbReference>
<accession>A0ABQ1I445</accession>
<name>A0ABQ1I445_9ALTE</name>
<evidence type="ECO:0000256" key="4">
    <source>
        <dbReference type="ARBA" id="ARBA00022519"/>
    </source>
</evidence>
<comment type="function">
    <text evidence="9">Part of the tripartite ATP-independent periplasmic (TRAP) transport system.</text>
</comment>
<evidence type="ECO:0000256" key="2">
    <source>
        <dbReference type="ARBA" id="ARBA00022448"/>
    </source>
</evidence>
<dbReference type="InterPro" id="IPR055348">
    <property type="entry name" value="DctQ"/>
</dbReference>
<evidence type="ECO:0000313" key="11">
    <source>
        <dbReference type="EMBL" id="GGB14756.1"/>
    </source>
</evidence>
<comment type="subcellular location">
    <subcellularLocation>
        <location evidence="1 9">Cell inner membrane</location>
        <topology evidence="1 9">Multi-pass membrane protein</topology>
    </subcellularLocation>
</comment>
<feature type="transmembrane region" description="Helical" evidence="9">
    <location>
        <begin position="62"/>
        <end position="79"/>
    </location>
</feature>
<dbReference type="PANTHER" id="PTHR35011">
    <property type="entry name" value="2,3-DIKETO-L-GULONATE TRAP TRANSPORTER SMALL PERMEASE PROTEIN YIAM"/>
    <property type="match status" value="1"/>
</dbReference>
<feature type="transmembrane region" description="Helical" evidence="9">
    <location>
        <begin position="99"/>
        <end position="120"/>
    </location>
</feature>